<gene>
    <name evidence="12" type="ORF">BDD43_5771</name>
</gene>
<comment type="catalytic activity">
    <reaction evidence="9 10">
        <text>L-threonyl-[protein] + FAD = FMN-L-threonyl-[protein] + AMP + H(+)</text>
        <dbReference type="Rhea" id="RHEA:36847"/>
        <dbReference type="Rhea" id="RHEA-COMP:11060"/>
        <dbReference type="Rhea" id="RHEA-COMP:11061"/>
        <dbReference type="ChEBI" id="CHEBI:15378"/>
        <dbReference type="ChEBI" id="CHEBI:30013"/>
        <dbReference type="ChEBI" id="CHEBI:57692"/>
        <dbReference type="ChEBI" id="CHEBI:74257"/>
        <dbReference type="ChEBI" id="CHEBI:456215"/>
        <dbReference type="EC" id="2.7.1.180"/>
    </reaction>
</comment>
<dbReference type="PANTHER" id="PTHR30040:SF2">
    <property type="entry name" value="FAD:PROTEIN FMN TRANSFERASE"/>
    <property type="match status" value="1"/>
</dbReference>
<evidence type="ECO:0000256" key="3">
    <source>
        <dbReference type="ARBA" id="ARBA00022630"/>
    </source>
</evidence>
<evidence type="ECO:0000256" key="9">
    <source>
        <dbReference type="ARBA" id="ARBA00048540"/>
    </source>
</evidence>
<sequence>MLNLNSPYPVRFVHRRLVQLTGNAFEISVVGGDEQWAAERIDNAIAEISRVLQLLSVTDKNSQINQVNQKAGISPVKVSQEVFNLVNRSLKISDLTRGAFDITDNAGGLTGQARQMDYRNVILDAKNTTIFLTEQGMCINLGSIIKGYATDRAKYVLQIQGVLSGVVNAFGDLITWGSQPNNKPWTIEAADPDQKLKAFSNLNISNMAVSTSGNNNNNSLTDRNSYVDTLNPKTGLPFHSIKSVSVLSPSAELAAAMSAPVKVMGVKMSLSMFNRLNQLVCVIVNKRKKVYTSKSISLMMC</sequence>
<keyword evidence="6 10" id="KW-0274">FAD</keyword>
<comment type="similarity">
    <text evidence="10">Belongs to the ApbE family.</text>
</comment>
<keyword evidence="13" id="KW-1185">Reference proteome</keyword>
<evidence type="ECO:0000256" key="5">
    <source>
        <dbReference type="ARBA" id="ARBA00022723"/>
    </source>
</evidence>
<comment type="cofactor">
    <cofactor evidence="11">
        <name>Mg(2+)</name>
        <dbReference type="ChEBI" id="CHEBI:18420"/>
    </cofactor>
    <cofactor evidence="11">
        <name>Mn(2+)</name>
        <dbReference type="ChEBI" id="CHEBI:29035"/>
    </cofactor>
    <text evidence="11">Magnesium. Can also use manganese.</text>
</comment>
<dbReference type="SUPFAM" id="SSF143631">
    <property type="entry name" value="ApbE-like"/>
    <property type="match status" value="1"/>
</dbReference>
<organism evidence="12 13">
    <name type="scientific">Mucilaginibacter gracilis</name>
    <dbReference type="NCBI Taxonomy" id="423350"/>
    <lineage>
        <taxon>Bacteria</taxon>
        <taxon>Pseudomonadati</taxon>
        <taxon>Bacteroidota</taxon>
        <taxon>Sphingobacteriia</taxon>
        <taxon>Sphingobacteriales</taxon>
        <taxon>Sphingobacteriaceae</taxon>
        <taxon>Mucilaginibacter</taxon>
    </lineage>
</organism>
<keyword evidence="5 10" id="KW-0479">Metal-binding</keyword>
<evidence type="ECO:0000256" key="10">
    <source>
        <dbReference type="PIRNR" id="PIRNR006268"/>
    </source>
</evidence>
<evidence type="ECO:0000256" key="11">
    <source>
        <dbReference type="PIRSR" id="PIRSR006268-2"/>
    </source>
</evidence>
<protein>
    <recommendedName>
        <fullName evidence="2 10">FAD:protein FMN transferase</fullName>
        <ecNumber evidence="1 10">2.7.1.180</ecNumber>
    </recommendedName>
    <alternativeName>
        <fullName evidence="8 10">Flavin transferase</fullName>
    </alternativeName>
</protein>
<name>A0A495J910_9SPHI</name>
<keyword evidence="3 10" id="KW-0285">Flavoprotein</keyword>
<dbReference type="EMBL" id="RBKU01000001">
    <property type="protein sequence ID" value="RKR85500.1"/>
    <property type="molecule type" value="Genomic_DNA"/>
</dbReference>
<dbReference type="PANTHER" id="PTHR30040">
    <property type="entry name" value="THIAMINE BIOSYNTHESIS LIPOPROTEIN APBE"/>
    <property type="match status" value="1"/>
</dbReference>
<dbReference type="InterPro" id="IPR024932">
    <property type="entry name" value="ApbE"/>
</dbReference>
<dbReference type="Gene3D" id="3.10.520.10">
    <property type="entry name" value="ApbE-like domains"/>
    <property type="match status" value="1"/>
</dbReference>
<evidence type="ECO:0000256" key="7">
    <source>
        <dbReference type="ARBA" id="ARBA00022842"/>
    </source>
</evidence>
<keyword evidence="12" id="KW-0449">Lipoprotein</keyword>
<evidence type="ECO:0000256" key="6">
    <source>
        <dbReference type="ARBA" id="ARBA00022827"/>
    </source>
</evidence>
<proteinExistence type="inferred from homology"/>
<accession>A0A495J910</accession>
<feature type="binding site" evidence="11">
    <location>
        <position position="143"/>
    </location>
    <ligand>
        <name>Mg(2+)</name>
        <dbReference type="ChEBI" id="CHEBI:18420"/>
    </ligand>
</feature>
<dbReference type="OrthoDB" id="9778595at2"/>
<evidence type="ECO:0000256" key="2">
    <source>
        <dbReference type="ARBA" id="ARBA00016337"/>
    </source>
</evidence>
<evidence type="ECO:0000313" key="12">
    <source>
        <dbReference type="EMBL" id="RKR85500.1"/>
    </source>
</evidence>
<dbReference type="InterPro" id="IPR003374">
    <property type="entry name" value="ApbE-like_sf"/>
</dbReference>
<dbReference type="Pfam" id="PF02424">
    <property type="entry name" value="ApbE"/>
    <property type="match status" value="1"/>
</dbReference>
<dbReference type="EC" id="2.7.1.180" evidence="1 10"/>
<dbReference type="AlphaFoldDB" id="A0A495J910"/>
<reference evidence="12 13" key="1">
    <citation type="submission" date="2018-10" db="EMBL/GenBank/DDBJ databases">
        <title>Genomic Encyclopedia of Archaeal and Bacterial Type Strains, Phase II (KMG-II): from individual species to whole genera.</title>
        <authorList>
            <person name="Goeker M."/>
        </authorList>
    </citation>
    <scope>NUCLEOTIDE SEQUENCE [LARGE SCALE GENOMIC DNA]</scope>
    <source>
        <strain evidence="12 13">DSM 18602</strain>
    </source>
</reference>
<keyword evidence="4 10" id="KW-0808">Transferase</keyword>
<evidence type="ECO:0000313" key="13">
    <source>
        <dbReference type="Proteomes" id="UP000268007"/>
    </source>
</evidence>
<dbReference type="RefSeq" id="WP_121201544.1">
    <property type="nucleotide sequence ID" value="NZ_RBKU01000001.1"/>
</dbReference>
<evidence type="ECO:0000256" key="1">
    <source>
        <dbReference type="ARBA" id="ARBA00011955"/>
    </source>
</evidence>
<keyword evidence="7 10" id="KW-0460">Magnesium</keyword>
<dbReference type="GO" id="GO:0046872">
    <property type="term" value="F:metal ion binding"/>
    <property type="evidence" value="ECO:0007669"/>
    <property type="project" value="UniProtKB-UniRule"/>
</dbReference>
<dbReference type="PIRSF" id="PIRSF006268">
    <property type="entry name" value="ApbE"/>
    <property type="match status" value="1"/>
</dbReference>
<evidence type="ECO:0000256" key="8">
    <source>
        <dbReference type="ARBA" id="ARBA00031306"/>
    </source>
</evidence>
<comment type="caution">
    <text evidence="12">The sequence shown here is derived from an EMBL/GenBank/DDBJ whole genome shotgun (WGS) entry which is preliminary data.</text>
</comment>
<dbReference type="Proteomes" id="UP000268007">
    <property type="component" value="Unassembled WGS sequence"/>
</dbReference>
<evidence type="ECO:0000256" key="4">
    <source>
        <dbReference type="ARBA" id="ARBA00022679"/>
    </source>
</evidence>
<dbReference type="GO" id="GO:0016740">
    <property type="term" value="F:transferase activity"/>
    <property type="evidence" value="ECO:0007669"/>
    <property type="project" value="UniProtKB-UniRule"/>
</dbReference>